<dbReference type="InterPro" id="IPR029039">
    <property type="entry name" value="Flavoprotein-like_sf"/>
</dbReference>
<comment type="caution">
    <text evidence="4">The sequence shown here is derived from an EMBL/GenBank/DDBJ whole genome shotgun (WGS) entry which is preliminary data.</text>
</comment>
<gene>
    <name evidence="4" type="ORF">Ahy_A08g039498</name>
</gene>
<proteinExistence type="inferred from homology"/>
<organism evidence="4 5">
    <name type="scientific">Arachis hypogaea</name>
    <name type="common">Peanut</name>
    <dbReference type="NCBI Taxonomy" id="3818"/>
    <lineage>
        <taxon>Eukaryota</taxon>
        <taxon>Viridiplantae</taxon>
        <taxon>Streptophyta</taxon>
        <taxon>Embryophyta</taxon>
        <taxon>Tracheophyta</taxon>
        <taxon>Spermatophyta</taxon>
        <taxon>Magnoliopsida</taxon>
        <taxon>eudicotyledons</taxon>
        <taxon>Gunneridae</taxon>
        <taxon>Pentapetalae</taxon>
        <taxon>rosids</taxon>
        <taxon>fabids</taxon>
        <taxon>Fabales</taxon>
        <taxon>Fabaceae</taxon>
        <taxon>Papilionoideae</taxon>
        <taxon>50 kb inversion clade</taxon>
        <taxon>dalbergioids sensu lato</taxon>
        <taxon>Dalbergieae</taxon>
        <taxon>Pterocarpus clade</taxon>
        <taxon>Arachis</taxon>
    </lineage>
</organism>
<keyword evidence="3" id="KW-0472">Membrane</keyword>
<protein>
    <submittedName>
        <fullName evidence="4">Uncharacterized protein</fullName>
    </submittedName>
</protein>
<evidence type="ECO:0000256" key="1">
    <source>
        <dbReference type="ARBA" id="ARBA00006961"/>
    </source>
</evidence>
<dbReference type="PANTHER" id="PTHR30546:SF23">
    <property type="entry name" value="FLAVOPROTEIN-LIKE PROTEIN YCP4-RELATED"/>
    <property type="match status" value="1"/>
</dbReference>
<dbReference type="AlphaFoldDB" id="A0A445BWG9"/>
<reference evidence="4 5" key="1">
    <citation type="submission" date="2019-01" db="EMBL/GenBank/DDBJ databases">
        <title>Sequencing of cultivated peanut Arachis hypogaea provides insights into genome evolution and oil improvement.</title>
        <authorList>
            <person name="Chen X."/>
        </authorList>
    </citation>
    <scope>NUCLEOTIDE SEQUENCE [LARGE SCALE GENOMIC DNA]</scope>
    <source>
        <strain evidence="5">cv. Fuhuasheng</strain>
        <tissue evidence="4">Leaves</tissue>
    </source>
</reference>
<keyword evidence="3" id="KW-1133">Transmembrane helix</keyword>
<dbReference type="STRING" id="3818.A0A445BWG9"/>
<dbReference type="PANTHER" id="PTHR30546">
    <property type="entry name" value="FLAVODOXIN-RELATED PROTEIN WRBA-RELATED"/>
    <property type="match status" value="1"/>
</dbReference>
<name>A0A445BWG9_ARAHY</name>
<evidence type="ECO:0000313" key="4">
    <source>
        <dbReference type="EMBL" id="RYR43067.1"/>
    </source>
</evidence>
<feature type="transmembrane region" description="Helical" evidence="3">
    <location>
        <begin position="16"/>
        <end position="36"/>
    </location>
</feature>
<evidence type="ECO:0000256" key="2">
    <source>
        <dbReference type="SAM" id="MobiDB-lite"/>
    </source>
</evidence>
<accession>A0A445BWG9</accession>
<evidence type="ECO:0000313" key="5">
    <source>
        <dbReference type="Proteomes" id="UP000289738"/>
    </source>
</evidence>
<keyword evidence="5" id="KW-1185">Reference proteome</keyword>
<dbReference type="EMBL" id="SDMP01000008">
    <property type="protein sequence ID" value="RYR43067.1"/>
    <property type="molecule type" value="Genomic_DNA"/>
</dbReference>
<dbReference type="GO" id="GO:0016020">
    <property type="term" value="C:membrane"/>
    <property type="evidence" value="ECO:0007669"/>
    <property type="project" value="TreeGrafter"/>
</dbReference>
<keyword evidence="3" id="KW-0812">Transmembrane</keyword>
<dbReference type="Proteomes" id="UP000289738">
    <property type="component" value="Chromosome A08"/>
</dbReference>
<dbReference type="SUPFAM" id="SSF52218">
    <property type="entry name" value="Flavoproteins"/>
    <property type="match status" value="1"/>
</dbReference>
<feature type="region of interest" description="Disordered" evidence="2">
    <location>
        <begin position="108"/>
        <end position="145"/>
    </location>
</feature>
<feature type="compositionally biased region" description="Basic and acidic residues" evidence="2">
    <location>
        <begin position="108"/>
        <end position="127"/>
    </location>
</feature>
<comment type="similarity">
    <text evidence="1">Belongs to the WrbA family.</text>
</comment>
<evidence type="ECO:0000256" key="3">
    <source>
        <dbReference type="SAM" id="Phobius"/>
    </source>
</evidence>
<sequence>MLNGADGLIFGFPTRLTAITMLAHHGMIYVPIGYMFRHCMFKMKEVKGGSLYGAGTYVGDGTRQVLRLNCCKHSTGRIFLPPSPRSSRMLHKAYNVFASVKGTLYHHNDQRDDSIDNEYKGRRNGSKEKRKGRVRKRRREERKGRLSAITAVTWSTPASRLTAMESLSHASPPVLTKRRESETLRQRASAAGNAMEERTPPALSRLVVA</sequence>
<dbReference type="Gene3D" id="3.40.50.360">
    <property type="match status" value="1"/>
</dbReference>
<feature type="compositionally biased region" description="Basic residues" evidence="2">
    <location>
        <begin position="128"/>
        <end position="140"/>
    </location>
</feature>
<dbReference type="GO" id="GO:0003955">
    <property type="term" value="F:NAD(P)H dehydrogenase (quinone) activity"/>
    <property type="evidence" value="ECO:0007669"/>
    <property type="project" value="TreeGrafter"/>
</dbReference>
<feature type="region of interest" description="Disordered" evidence="2">
    <location>
        <begin position="163"/>
        <end position="209"/>
    </location>
</feature>